<dbReference type="AlphaFoldDB" id="A0A5C7FFB4"/>
<accession>A0A5C7FFB4</accession>
<reference evidence="2 3" key="1">
    <citation type="submission" date="2019-08" db="EMBL/GenBank/DDBJ databases">
        <title>Lewinella sp. strain SSH13 Genome sequencing and assembly.</title>
        <authorList>
            <person name="Kim I."/>
        </authorList>
    </citation>
    <scope>NUCLEOTIDE SEQUENCE [LARGE SCALE GENOMIC DNA]</scope>
    <source>
        <strain evidence="2 3">SSH13</strain>
    </source>
</reference>
<dbReference type="Proteomes" id="UP000321907">
    <property type="component" value="Unassembled WGS sequence"/>
</dbReference>
<organism evidence="2 3">
    <name type="scientific">Neolewinella aurantiaca</name>
    <dbReference type="NCBI Taxonomy" id="2602767"/>
    <lineage>
        <taxon>Bacteria</taxon>
        <taxon>Pseudomonadati</taxon>
        <taxon>Bacteroidota</taxon>
        <taxon>Saprospiria</taxon>
        <taxon>Saprospirales</taxon>
        <taxon>Lewinellaceae</taxon>
        <taxon>Neolewinella</taxon>
    </lineage>
</organism>
<dbReference type="RefSeq" id="WP_147932537.1">
    <property type="nucleotide sequence ID" value="NZ_VOXD01000042.1"/>
</dbReference>
<keyword evidence="3" id="KW-1185">Reference proteome</keyword>
<gene>
    <name evidence="2" type="ORF">FUA23_19925</name>
</gene>
<name>A0A5C7FFB4_9BACT</name>
<evidence type="ECO:0000256" key="1">
    <source>
        <dbReference type="SAM" id="Phobius"/>
    </source>
</evidence>
<evidence type="ECO:0000313" key="3">
    <source>
        <dbReference type="Proteomes" id="UP000321907"/>
    </source>
</evidence>
<keyword evidence="1" id="KW-1133">Transmembrane helix</keyword>
<feature type="transmembrane region" description="Helical" evidence="1">
    <location>
        <begin position="12"/>
        <end position="32"/>
    </location>
</feature>
<dbReference type="EMBL" id="VOXD01000042">
    <property type="protein sequence ID" value="TXF86007.1"/>
    <property type="molecule type" value="Genomic_DNA"/>
</dbReference>
<protein>
    <submittedName>
        <fullName evidence="2">Uncharacterized protein</fullName>
    </submittedName>
</protein>
<evidence type="ECO:0000313" key="2">
    <source>
        <dbReference type="EMBL" id="TXF86007.1"/>
    </source>
</evidence>
<keyword evidence="1" id="KW-0472">Membrane</keyword>
<keyword evidence="1" id="KW-0812">Transmembrane</keyword>
<sequence>MMNFTQQDRANLISKIILTLIFLTALTVSIFAQTNYGELFADEQETSPGFPGMQLIAGDLQAEAVTD</sequence>
<comment type="caution">
    <text evidence="2">The sequence shown here is derived from an EMBL/GenBank/DDBJ whole genome shotgun (WGS) entry which is preliminary data.</text>
</comment>
<proteinExistence type="predicted"/>